<dbReference type="InterPro" id="IPR013083">
    <property type="entry name" value="Znf_RING/FYVE/PHD"/>
</dbReference>
<sequence length="618" mass="64693">MVDATKVPLADGQPSNKQWEQIKEKLKTAWHRKESATFDKAAFVSAASEAGISDSSMVAEMILYAGYASQLPVKRSGQSAFSWVPLVAVAAAAQGQASSEKRAEALTLIIQTLVSVGKEAEADEMLDGKGSAPADLVTAAEDIDGIMLSMRKASRLGLAGASFGRPKSLKQSIAALSTAITSLQELPADQRTDTAAVQKAFKRLVTEVEAAKQLRDRAVDALTGTEPKDNLTPAHQAVSKAIFAHQGPALERELTDLRSAVDDAEGALETAKPALKDAGLDADSIAEEADQERKERLASRLERPKGTERRRRSGRRRRGRGHAAEGSSAEDESADDTDGEEAAPADGQQHAGENGRNGPTRQRRGGRTRGGERRRAGGGSGRDFTAPRDAASEDDEEDGVDGGRAGGASPSGRSTAAAPPGFGDGDQVEGQRRRRGGRGPREKAAGANDDAPGLDQGGTEQADGAEGGKRATGRRRGGRNRRPRAGQDGEGAAGGVQTFDNPTFADGDGSEPAAAVEADGRGEAGRRSGRKRPNLKDVARILEAIKRDLCDPITKAPLRDPVAAADGFTYERASIEEHLRADQTSPVTGNALSSTALFPSALATSLLERLADVDPAAA</sequence>
<evidence type="ECO:0000313" key="4">
    <source>
        <dbReference type="Proteomes" id="UP000007264"/>
    </source>
</evidence>
<dbReference type="UniPathway" id="UPA00143"/>
<dbReference type="AlphaFoldDB" id="I0YUL6"/>
<dbReference type="PROSITE" id="PS51698">
    <property type="entry name" value="U_BOX"/>
    <property type="match status" value="1"/>
</dbReference>
<accession>I0YUL6</accession>
<feature type="domain" description="U-box" evidence="2">
    <location>
        <begin position="544"/>
        <end position="618"/>
    </location>
</feature>
<proteinExistence type="predicted"/>
<keyword evidence="4" id="KW-1185">Reference proteome</keyword>
<dbReference type="InterPro" id="IPR052085">
    <property type="entry name" value="WD-SAM-U-box"/>
</dbReference>
<evidence type="ECO:0000256" key="1">
    <source>
        <dbReference type="SAM" id="MobiDB-lite"/>
    </source>
</evidence>
<feature type="compositionally biased region" description="Low complexity" evidence="1">
    <location>
        <begin position="407"/>
        <end position="421"/>
    </location>
</feature>
<dbReference type="RefSeq" id="XP_005646629.1">
    <property type="nucleotide sequence ID" value="XM_005646572.1"/>
</dbReference>
<dbReference type="KEGG" id="csl:COCSUDRAFT_48053"/>
<dbReference type="GO" id="GO:0016567">
    <property type="term" value="P:protein ubiquitination"/>
    <property type="evidence" value="ECO:0007669"/>
    <property type="project" value="UniProtKB-UniPathway"/>
</dbReference>
<dbReference type="OrthoDB" id="2016400at2759"/>
<dbReference type="PANTHER" id="PTHR46573">
    <property type="entry name" value="WD REPEAT, SAM AND U-BOX DOMAIN-CONTAINING PROTEIN 1"/>
    <property type="match status" value="1"/>
</dbReference>
<dbReference type="SMART" id="SM00504">
    <property type="entry name" value="Ubox"/>
    <property type="match status" value="1"/>
</dbReference>
<dbReference type="InterPro" id="IPR003613">
    <property type="entry name" value="Ubox_domain"/>
</dbReference>
<feature type="compositionally biased region" description="Basic and acidic residues" evidence="1">
    <location>
        <begin position="291"/>
        <end position="307"/>
    </location>
</feature>
<feature type="compositionally biased region" description="Basic residues" evidence="1">
    <location>
        <begin position="308"/>
        <end position="321"/>
    </location>
</feature>
<evidence type="ECO:0000313" key="3">
    <source>
        <dbReference type="EMBL" id="EIE22085.1"/>
    </source>
</evidence>
<reference evidence="3 4" key="1">
    <citation type="journal article" date="2012" name="Genome Biol.">
        <title>The genome of the polar eukaryotic microalga coccomyxa subellipsoidea reveals traits of cold adaptation.</title>
        <authorList>
            <person name="Blanc G."/>
            <person name="Agarkova I."/>
            <person name="Grimwood J."/>
            <person name="Kuo A."/>
            <person name="Brueggeman A."/>
            <person name="Dunigan D."/>
            <person name="Gurnon J."/>
            <person name="Ladunga I."/>
            <person name="Lindquist E."/>
            <person name="Lucas S."/>
            <person name="Pangilinan J."/>
            <person name="Proschold T."/>
            <person name="Salamov A."/>
            <person name="Schmutz J."/>
            <person name="Weeks D."/>
            <person name="Yamada T."/>
            <person name="Claverie J.M."/>
            <person name="Grigoriev I."/>
            <person name="Van Etten J."/>
            <person name="Lomsadze A."/>
            <person name="Borodovsky M."/>
        </authorList>
    </citation>
    <scope>NUCLEOTIDE SEQUENCE [LARGE SCALE GENOMIC DNA]</scope>
    <source>
        <strain evidence="3 4">C-169</strain>
    </source>
</reference>
<name>I0YUL6_COCSC</name>
<organism evidence="3 4">
    <name type="scientific">Coccomyxa subellipsoidea (strain C-169)</name>
    <name type="common">Green microalga</name>
    <dbReference type="NCBI Taxonomy" id="574566"/>
    <lineage>
        <taxon>Eukaryota</taxon>
        <taxon>Viridiplantae</taxon>
        <taxon>Chlorophyta</taxon>
        <taxon>core chlorophytes</taxon>
        <taxon>Trebouxiophyceae</taxon>
        <taxon>Trebouxiophyceae incertae sedis</taxon>
        <taxon>Coccomyxaceae</taxon>
        <taxon>Coccomyxa</taxon>
        <taxon>Coccomyxa subellipsoidea</taxon>
    </lineage>
</organism>
<dbReference type="Pfam" id="PF04564">
    <property type="entry name" value="U-box"/>
    <property type="match status" value="1"/>
</dbReference>
<feature type="compositionally biased region" description="Acidic residues" evidence="1">
    <location>
        <begin position="328"/>
        <end position="343"/>
    </location>
</feature>
<gene>
    <name evidence="3" type="ORF">COCSUDRAFT_48053</name>
</gene>
<dbReference type="EMBL" id="AGSI01000011">
    <property type="protein sequence ID" value="EIE22085.1"/>
    <property type="molecule type" value="Genomic_DNA"/>
</dbReference>
<dbReference type="GO" id="GO:0004842">
    <property type="term" value="F:ubiquitin-protein transferase activity"/>
    <property type="evidence" value="ECO:0007669"/>
    <property type="project" value="InterPro"/>
</dbReference>
<dbReference type="Gene3D" id="3.30.40.10">
    <property type="entry name" value="Zinc/RING finger domain, C3HC4 (zinc finger)"/>
    <property type="match status" value="1"/>
</dbReference>
<feature type="compositionally biased region" description="Basic residues" evidence="1">
    <location>
        <begin position="471"/>
        <end position="484"/>
    </location>
</feature>
<feature type="region of interest" description="Disordered" evidence="1">
    <location>
        <begin position="287"/>
        <end position="534"/>
    </location>
</feature>
<dbReference type="SUPFAM" id="SSF57850">
    <property type="entry name" value="RING/U-box"/>
    <property type="match status" value="1"/>
</dbReference>
<protein>
    <recommendedName>
        <fullName evidence="2">U-box domain-containing protein</fullName>
    </recommendedName>
</protein>
<comment type="caution">
    <text evidence="3">The sequence shown here is derived from an EMBL/GenBank/DDBJ whole genome shotgun (WGS) entry which is preliminary data.</text>
</comment>
<evidence type="ECO:0000259" key="2">
    <source>
        <dbReference type="PROSITE" id="PS51698"/>
    </source>
</evidence>
<dbReference type="GeneID" id="17040070"/>
<dbReference type="PANTHER" id="PTHR46573:SF1">
    <property type="entry name" value="WD REPEAT, SAM AND U-BOX DOMAIN-CONTAINING PROTEIN 1"/>
    <property type="match status" value="1"/>
</dbReference>
<dbReference type="Proteomes" id="UP000007264">
    <property type="component" value="Unassembled WGS sequence"/>
</dbReference>
<dbReference type="CDD" id="cd16655">
    <property type="entry name" value="RING-Ubox_WDSUB1-like"/>
    <property type="match status" value="1"/>
</dbReference>